<evidence type="ECO:0000313" key="12">
    <source>
        <dbReference type="EMBL" id="KYK58688.1"/>
    </source>
</evidence>
<dbReference type="AlphaFoldDB" id="A0A151GNP3"/>
<evidence type="ECO:0000259" key="11">
    <source>
        <dbReference type="PROSITE" id="PS51212"/>
    </source>
</evidence>
<feature type="signal peptide" evidence="9">
    <location>
        <begin position="1"/>
        <end position="19"/>
    </location>
</feature>
<dbReference type="EMBL" id="LAYC01000002">
    <property type="protein sequence ID" value="KYK58688.1"/>
    <property type="molecule type" value="Genomic_DNA"/>
</dbReference>
<dbReference type="PANTHER" id="PTHR24269">
    <property type="entry name" value="KREMEN PROTEIN"/>
    <property type="match status" value="1"/>
</dbReference>
<evidence type="ECO:0000256" key="9">
    <source>
        <dbReference type="SAM" id="SignalP"/>
    </source>
</evidence>
<dbReference type="Pfam" id="PF01822">
    <property type="entry name" value="WSC"/>
    <property type="match status" value="3"/>
</dbReference>
<evidence type="ECO:0000256" key="6">
    <source>
        <dbReference type="ARBA" id="ARBA00022989"/>
    </source>
</evidence>
<dbReference type="InterPro" id="IPR029003">
    <property type="entry name" value="CENP-S/Mhf1"/>
</dbReference>
<dbReference type="GO" id="GO:0004601">
    <property type="term" value="F:peroxidase activity"/>
    <property type="evidence" value="ECO:0007669"/>
    <property type="project" value="InterPro"/>
</dbReference>
<comment type="function">
    <text evidence="1">Destroys radicals which are normally produced within the cells and which are toxic to biological systems.</text>
</comment>
<dbReference type="RefSeq" id="XP_040658040.1">
    <property type="nucleotide sequence ID" value="XM_040803007.1"/>
</dbReference>
<proteinExistence type="inferred from homology"/>
<evidence type="ECO:0000256" key="5">
    <source>
        <dbReference type="ARBA" id="ARBA00022729"/>
    </source>
</evidence>
<comment type="similarity">
    <text evidence="3">Belongs to the peroxidase family. Cytochrome c peroxidase subfamily.</text>
</comment>
<evidence type="ECO:0000256" key="3">
    <source>
        <dbReference type="ARBA" id="ARBA00005997"/>
    </source>
</evidence>
<dbReference type="SMART" id="SM00321">
    <property type="entry name" value="WSC"/>
    <property type="match status" value="3"/>
</dbReference>
<dbReference type="GeneID" id="63718348"/>
<evidence type="ECO:0000259" key="10">
    <source>
        <dbReference type="PROSITE" id="PS50873"/>
    </source>
</evidence>
<dbReference type="InParanoid" id="A0A151GNP3"/>
<dbReference type="PROSITE" id="PS51212">
    <property type="entry name" value="WSC"/>
    <property type="match status" value="3"/>
</dbReference>
<accession>A0A151GNP3</accession>
<dbReference type="Gene3D" id="1.10.520.10">
    <property type="match status" value="1"/>
</dbReference>
<evidence type="ECO:0000313" key="13">
    <source>
        <dbReference type="Proteomes" id="UP000076580"/>
    </source>
</evidence>
<dbReference type="PRINTS" id="PR00459">
    <property type="entry name" value="ASPEROXIDASE"/>
</dbReference>
<dbReference type="GO" id="GO:0020037">
    <property type="term" value="F:heme binding"/>
    <property type="evidence" value="ECO:0007669"/>
    <property type="project" value="InterPro"/>
</dbReference>
<feature type="domain" description="WSC" evidence="11">
    <location>
        <begin position="783"/>
        <end position="874"/>
    </location>
</feature>
<feature type="domain" description="WSC" evidence="11">
    <location>
        <begin position="677"/>
        <end position="768"/>
    </location>
</feature>
<protein>
    <submittedName>
        <fullName evidence="12">WSC domain containing protein</fullName>
    </submittedName>
</protein>
<name>A0A151GNP3_DRECN</name>
<gene>
    <name evidence="12" type="ORF">DCS_05705</name>
</gene>
<dbReference type="Pfam" id="PF00141">
    <property type="entry name" value="peroxidase"/>
    <property type="match status" value="1"/>
</dbReference>
<dbReference type="Gene3D" id="1.10.20.10">
    <property type="entry name" value="Histone, subunit A"/>
    <property type="match status" value="1"/>
</dbReference>
<feature type="domain" description="Plant heme peroxidase family profile" evidence="10">
    <location>
        <begin position="106"/>
        <end position="236"/>
    </location>
</feature>
<comment type="caution">
    <text evidence="12">The sequence shown here is derived from an EMBL/GenBank/DDBJ whole genome shotgun (WGS) entry which is preliminary data.</text>
</comment>
<dbReference type="STRING" id="98403.A0A151GNP3"/>
<reference evidence="12 13" key="1">
    <citation type="journal article" date="2016" name="Sci. Rep.">
        <title>Insights into Adaptations to a Near-Obligate Nematode Endoparasitic Lifestyle from the Finished Genome of Drechmeria coniospora.</title>
        <authorList>
            <person name="Zhang L."/>
            <person name="Zhou Z."/>
            <person name="Guo Q."/>
            <person name="Fokkens L."/>
            <person name="Miskei M."/>
            <person name="Pocsi I."/>
            <person name="Zhang W."/>
            <person name="Chen M."/>
            <person name="Wang L."/>
            <person name="Sun Y."/>
            <person name="Donzelli B.G."/>
            <person name="Gibson D.M."/>
            <person name="Nelson D.R."/>
            <person name="Luo J.G."/>
            <person name="Rep M."/>
            <person name="Liu H."/>
            <person name="Yang S."/>
            <person name="Wang J."/>
            <person name="Krasnoff S.B."/>
            <person name="Xu Y."/>
            <person name="Molnar I."/>
            <person name="Lin M."/>
        </authorList>
    </citation>
    <scope>NUCLEOTIDE SEQUENCE [LARGE SCALE GENOMIC DNA]</scope>
    <source>
        <strain evidence="12 13">ARSEF 6962</strain>
    </source>
</reference>
<keyword evidence="13" id="KW-1185">Reference proteome</keyword>
<dbReference type="PRINTS" id="PR00458">
    <property type="entry name" value="PEROXIDASE"/>
</dbReference>
<evidence type="ECO:0000256" key="1">
    <source>
        <dbReference type="ARBA" id="ARBA00003917"/>
    </source>
</evidence>
<evidence type="ECO:0000256" key="2">
    <source>
        <dbReference type="ARBA" id="ARBA00004167"/>
    </source>
</evidence>
<dbReference type="InterPro" id="IPR009072">
    <property type="entry name" value="Histone-fold"/>
</dbReference>
<dbReference type="InterPro" id="IPR002207">
    <property type="entry name" value="Peroxidase_I"/>
</dbReference>
<dbReference type="InterPro" id="IPR002889">
    <property type="entry name" value="WSC_carb-bd"/>
</dbReference>
<dbReference type="GO" id="GO:0071821">
    <property type="term" value="C:FANCM-MHF complex"/>
    <property type="evidence" value="ECO:0007669"/>
    <property type="project" value="InterPro"/>
</dbReference>
<dbReference type="Pfam" id="PF15630">
    <property type="entry name" value="CENP-S"/>
    <property type="match status" value="2"/>
</dbReference>
<comment type="subcellular location">
    <subcellularLocation>
        <location evidence="2">Membrane</location>
        <topology evidence="2">Single-pass membrane protein</topology>
    </subcellularLocation>
</comment>
<dbReference type="GO" id="GO:0046982">
    <property type="term" value="F:protein heterodimerization activity"/>
    <property type="evidence" value="ECO:0007669"/>
    <property type="project" value="InterPro"/>
</dbReference>
<dbReference type="GO" id="GO:0005886">
    <property type="term" value="C:plasma membrane"/>
    <property type="evidence" value="ECO:0007669"/>
    <property type="project" value="TreeGrafter"/>
</dbReference>
<keyword evidence="8" id="KW-0325">Glycoprotein</keyword>
<feature type="chain" id="PRO_5007580750" evidence="9">
    <location>
        <begin position="20"/>
        <end position="1042"/>
    </location>
</feature>
<evidence type="ECO:0000256" key="4">
    <source>
        <dbReference type="ARBA" id="ARBA00022692"/>
    </source>
</evidence>
<dbReference type="InterPro" id="IPR002016">
    <property type="entry name" value="Haem_peroxidase"/>
</dbReference>
<dbReference type="PANTHER" id="PTHR24269:SF16">
    <property type="entry name" value="PROTEIN SLG1"/>
    <property type="match status" value="1"/>
</dbReference>
<dbReference type="Gene3D" id="1.10.420.10">
    <property type="entry name" value="Peroxidase, domain 2"/>
    <property type="match status" value="1"/>
</dbReference>
<evidence type="ECO:0000256" key="7">
    <source>
        <dbReference type="ARBA" id="ARBA00023136"/>
    </source>
</evidence>
<dbReference type="GO" id="GO:0006979">
    <property type="term" value="P:response to oxidative stress"/>
    <property type="evidence" value="ECO:0007669"/>
    <property type="project" value="InterPro"/>
</dbReference>
<keyword evidence="6" id="KW-1133">Transmembrane helix</keyword>
<feature type="domain" description="WSC" evidence="11">
    <location>
        <begin position="566"/>
        <end position="657"/>
    </location>
</feature>
<evidence type="ECO:0000256" key="8">
    <source>
        <dbReference type="ARBA" id="ARBA00023180"/>
    </source>
</evidence>
<dbReference type="SUPFAM" id="SSF48113">
    <property type="entry name" value="Heme-dependent peroxidases"/>
    <property type="match status" value="1"/>
</dbReference>
<sequence length="1042" mass="111459">MRSLVSALATLALARHALADPTWPSDVDELEEIMYQLSSFGARKFADTVNPCANEASGPGRQNAAEWLRLAFHDMSTANSFFHTGGLDASLQYELDNGENTGPGHKTTLQFMSPYVSPRSSLSDLIAMGVYMSVRSCGGPAVPFRAGRKDATEKGPTGVPQPQNSAFTFQQQFERMGFTKEEMIQLTACGHTLGGVHKDEFPELMPPGGVKNGAADLDSTAAVFDNKIVTEYLSGQTKNPLVVGPSVKVNKHSDFKVFNSDGNKTLEGMKDKAKFQDICKAVLQKMIDVVPPTVTLSDPILPYAVKPVRMQLTLADGGTALSLTGYIRVKTTGMAKDAIKNISIQYKDRQGASRCGADSCTITSSLQGVGQGFDDTFAFFPIQASIPASSGISSFTVTVNDKVYDNNGNGYPMQDDVIFQAPQSCVSGSNGAVTLVAAVRNDAVGRGAKASIWFRRPQAGSPIPQLANTTVELRKGSCVGGYTLFSSDHTVEGGMAYQSHVDVTAGGKTDAFKKLADVGGTCRSFDNAAPCAEAGEPTVPVTTTAVTTSAVASPTEVRRRRATVGGYKMVSCWTEGSNARALNGIFFANDTMTLEKCMAHCSGYVYWGTEYGRECYCGNALDKSSAAAPLTECNMACGGDASQYCGAGNRIELYSTTSAPAVPTPTATLVHKPTVSPFSLVGCWTEGQGVRALEQKATIDKGMTNEACAAFCKGYKYFGTEYGTECYCGSYLTETSQSAPLAECGMPCGGDAYQYCGASNRIELYMNANASGGKPELPAAVGDYVLVGCQTEGNGTRALADKTTAAEDMTNAKCADICKEHRYFGTEYGRECYCGNLVDPSSKAAPQKECGMLCGGNALQFCGASNRLSVYTKKAMPPAPPAPPPAPSPKARTLQWHPLAPSKAYPTPPKRQRLKSALWFAIGQIVDEESMRRNINATPQFIGALTELVWTQIGDSSPASLQRAARQRMQPDQGPTLTPRWKPENISIDLESFCNHAGRSTVTTDDVLLLARKNPDLRQLMEAFVEERKARRQGGPAGRRRS</sequence>
<dbReference type="FunFam" id="1.10.520.10:FF:000020">
    <property type="entry name" value="Peroxisomal ascorbate peroxidase"/>
    <property type="match status" value="1"/>
</dbReference>
<dbReference type="PROSITE" id="PS50873">
    <property type="entry name" value="PEROXIDASE_4"/>
    <property type="match status" value="1"/>
</dbReference>
<keyword evidence="7" id="KW-0472">Membrane</keyword>
<dbReference type="Proteomes" id="UP000076580">
    <property type="component" value="Chromosome 02"/>
</dbReference>
<keyword evidence="4" id="KW-0812">Transmembrane</keyword>
<dbReference type="InterPro" id="IPR010255">
    <property type="entry name" value="Haem_peroxidase_sf"/>
</dbReference>
<dbReference type="CDD" id="cd22919">
    <property type="entry name" value="HFD_CENP-S"/>
    <property type="match status" value="1"/>
</dbReference>
<organism evidence="12 13">
    <name type="scientific">Drechmeria coniospora</name>
    <name type="common">Nematophagous fungus</name>
    <name type="synonym">Meria coniospora</name>
    <dbReference type="NCBI Taxonomy" id="98403"/>
    <lineage>
        <taxon>Eukaryota</taxon>
        <taxon>Fungi</taxon>
        <taxon>Dikarya</taxon>
        <taxon>Ascomycota</taxon>
        <taxon>Pezizomycotina</taxon>
        <taxon>Sordariomycetes</taxon>
        <taxon>Hypocreomycetidae</taxon>
        <taxon>Hypocreales</taxon>
        <taxon>Ophiocordycipitaceae</taxon>
        <taxon>Drechmeria</taxon>
    </lineage>
</organism>
<dbReference type="InterPro" id="IPR051836">
    <property type="entry name" value="Kremen_rcpt"/>
</dbReference>
<keyword evidence="5 9" id="KW-0732">Signal</keyword>